<evidence type="ECO:0008006" key="2">
    <source>
        <dbReference type="Google" id="ProtNLM"/>
    </source>
</evidence>
<protein>
    <recommendedName>
        <fullName evidence="2">Brix domain-containing protein</fullName>
    </recommendedName>
</protein>
<name>X1DZI2_9ZZZZ</name>
<dbReference type="Gene3D" id="3.40.50.10480">
    <property type="entry name" value="Probable brix-domain ribosomal biogenesis protein"/>
    <property type="match status" value="1"/>
</dbReference>
<evidence type="ECO:0000313" key="1">
    <source>
        <dbReference type="EMBL" id="GAH01818.1"/>
    </source>
</evidence>
<dbReference type="EMBL" id="BART01029487">
    <property type="protein sequence ID" value="GAH01818.1"/>
    <property type="molecule type" value="Genomic_DNA"/>
</dbReference>
<organism evidence="1">
    <name type="scientific">marine sediment metagenome</name>
    <dbReference type="NCBI Taxonomy" id="412755"/>
    <lineage>
        <taxon>unclassified sequences</taxon>
        <taxon>metagenomes</taxon>
        <taxon>ecological metagenomes</taxon>
    </lineage>
</organism>
<reference evidence="1" key="1">
    <citation type="journal article" date="2014" name="Front. Microbiol.">
        <title>High frequency of phylogenetically diverse reductive dehalogenase-homologous genes in deep subseafloor sedimentary metagenomes.</title>
        <authorList>
            <person name="Kawai M."/>
            <person name="Futagami T."/>
            <person name="Toyoda A."/>
            <person name="Takaki Y."/>
            <person name="Nishi S."/>
            <person name="Hori S."/>
            <person name="Arai W."/>
            <person name="Tsubouchi T."/>
            <person name="Morono Y."/>
            <person name="Uchiyama I."/>
            <person name="Ito T."/>
            <person name="Fujiyama A."/>
            <person name="Inagaki F."/>
            <person name="Takami H."/>
        </authorList>
    </citation>
    <scope>NUCLEOTIDE SEQUENCE</scope>
    <source>
        <strain evidence="1">Expedition CK06-06</strain>
    </source>
</reference>
<proteinExistence type="predicted"/>
<comment type="caution">
    <text evidence="1">The sequence shown here is derived from an EMBL/GenBank/DDBJ whole genome shotgun (WGS) entry which is preliminary data.</text>
</comment>
<dbReference type="AlphaFoldDB" id="X1DZI2"/>
<accession>X1DZI2</accession>
<sequence>MPRGAKTINKLASLAGSLGHNRVMVVSSFGEGPIELRFLAVTNGWRWLDARVELGEIKLQRDLGQKVKLERVRVYAEGQKAQNLANFLGELLGLPTSSELPDTGAVVVITSDNQ</sequence>
<gene>
    <name evidence="1" type="ORF">S01H4_51728</name>
</gene>
<feature type="non-terminal residue" evidence="1">
    <location>
        <position position="114"/>
    </location>
</feature>